<feature type="region of interest" description="Disordered" evidence="1">
    <location>
        <begin position="4402"/>
        <end position="4423"/>
    </location>
</feature>
<dbReference type="InterPro" id="IPR002126">
    <property type="entry name" value="Cadherin-like_dom"/>
</dbReference>
<feature type="region of interest" description="Disordered" evidence="1">
    <location>
        <begin position="1536"/>
        <end position="1558"/>
    </location>
</feature>
<dbReference type="GO" id="GO:0016020">
    <property type="term" value="C:membrane"/>
    <property type="evidence" value="ECO:0007669"/>
    <property type="project" value="InterPro"/>
</dbReference>
<comment type="caution">
    <text evidence="3">The sequence shown here is derived from an EMBL/GenBank/DDBJ whole genome shotgun (WGS) entry which is preliminary data.</text>
</comment>
<reference evidence="3 4" key="1">
    <citation type="submission" date="2020-03" db="EMBL/GenBank/DDBJ databases">
        <title>Metagenomic, metatranscriptomic, and metabolomic analyses revealed the key microbes and metabolic features during the fermentation of ganjang, Korean traditional soy sauce.</title>
        <authorList>
            <person name="Chun B.H."/>
            <person name="Jeon C.O."/>
        </authorList>
    </citation>
    <scope>NUCLEOTIDE SEQUENCE [LARGE SCALE GENOMIC DNA]</scope>
    <source>
        <strain evidence="3 4">KG14</strain>
    </source>
</reference>
<dbReference type="Gene3D" id="2.60.40.10">
    <property type="entry name" value="Immunoglobulins"/>
    <property type="match status" value="22"/>
</dbReference>
<organism evidence="3 4">
    <name type="scientific">Marinobacter adhaerens</name>
    <dbReference type="NCBI Taxonomy" id="1033846"/>
    <lineage>
        <taxon>Bacteria</taxon>
        <taxon>Pseudomonadati</taxon>
        <taxon>Pseudomonadota</taxon>
        <taxon>Gammaproteobacteria</taxon>
        <taxon>Pseudomonadales</taxon>
        <taxon>Marinobacteraceae</taxon>
        <taxon>Marinobacter</taxon>
    </lineage>
</organism>
<name>A0A851I0D6_9GAMM</name>
<dbReference type="SUPFAM" id="SSF49313">
    <property type="entry name" value="Cadherin-like"/>
    <property type="match status" value="4"/>
</dbReference>
<dbReference type="InterPro" id="IPR049826">
    <property type="entry name" value="Ig-like_ice"/>
</dbReference>
<dbReference type="NCBIfam" id="NF033510">
    <property type="entry name" value="Ca_tandemer"/>
    <property type="match status" value="5"/>
</dbReference>
<evidence type="ECO:0000313" key="4">
    <source>
        <dbReference type="Proteomes" id="UP000536442"/>
    </source>
</evidence>
<sequence>MATLAIVVSLVGKAWAENADGERRALEVGDRLGAEETLIMAEGARIDLDFGDNQQLTFLGEQQVTAQAREDLVEEADSLAPLEERTESGTEQPRVADEGASAQGHSFVQLVRIGEIIEADGITPVTVARIQEVLRPMGLSLPQAEFDRYEPRETWSSAGRHEANDSFPETGSKLSELSISVDVIAGDDIVDATEAQQTITLSGTVGGGVQPGDTVTVTVNGQSYETTVNADGKTWQVGVPGSELAQDSSVQAIVDSVEPNGTPVSAETERPYEVDNATPDASVELKGAGPDGIYNESEIVDGKVPGEVILGSNTEPGDTIVVTDGKGNELINRPVTQDDIDNGIIVDVPVEHDQSDVEVNVELTDPTGNTSSATDSKPVDAVPPQLSIEIEGEGSTAHYDAAKITNGQAKVTVKLTAGTVKEGDQLVVTDGNGNIVIDRPVTQAEVTSGEVDVLLSVAQGQQAVNVEAVITDPAGNSGNDTDSKVILSPELAIDSAQVDNAAGTIDISGNTTDVAPNTDVEITITDHDGNQVTTTAMTDTNGDYSVTGTDISDLTDGPLDIKAETTDHNGNAIDDTANDILDHVAGDLTVDGSTVDDAGQTIDIEGSTTDVSPGEEVTITVKDQDGNEVTTTTTVNPGGSYDVTGENISSLVDGPLEITAESTDNNGNPVSGTGNDALDNLAGDITVAFTNDPIADPALAEVTGTTVDVAPGETVNLTFTDLNGQTTTATAVVVSDGTYSTTVDLRGLTDGDLTVDAAATDRNSDSVSASDNAELDAIAADIAIDYTNVDDGAGTIYISGSTKDVAPNSDVEITIADKDGNEVTASATTDAAGNYVVNGTAISGLTDGPLDIKAETTDHNGNLIDDTATDALDHVTGDLTVDATTVDDGAQTVDISGSTTDVHPGETVTITIKDQDGNTVTVAGPVEVQGDGSYSVTDEDISSLVDGPLEITAEATDNNGNPVNGTGNDVLDNLAGDITVEFATDTITDAAVTDVTGTTTDVAPGEVVNLTFTDQNLNTVTTTAVVANDGTYTTTVDLRGLTDGDITVDATATDRNSDPVNATDNAELDAVAADIVIDATSVDDTAGTIDISGSTTDVAPGSDVEITVTDKDGNTVTATVTVQPDGSYSVTGEDISGLTDGPLDIKAETTDHNGNAIDDTATDALDHVAGDLTVDTTTVDDVGQTIDIEGSTTDVHPGETVTITIKDQDGNEVTTTTTINPDGSYNVTGEDISSLVDGPLDLTAESTDNNGNPVNGTGNDALDNLAGDITVAFTNDPIADPALAEVTGTTVDVAPGETVNLTFTDVNGQTTTATAVVASDGTYSTTVDLRDLTDGKIDVDAKATDRNSDTVNANNDAVLDAVASDIAINHTSVDDGAGTIDISGSTTDVAEGADVKVTITDQNNVSVVVTVQADSNGNYTVTGEDISGLTDGPLDIQAETVDHNGNPIDDTVNDILDHVAGDITVDNVTVDNTAKEAVIKGSTDDVPKDAVVEITLTDGEGNTATGTTTVDGDGNYTSDGIDTSGLVDGDFTVDVKTTDNNGNEVTGESGGNTTGSTELDQFDGDLTVGFDAAIDAENAIAVPVSGTTDDVAAGDDVTLTFTSSNGGAPVVVTTTVAADGTYSTTADLRGLTDGDITVDATATDRNGETVADDDTAIKDALAAEIAIDTTTVDDTTGEIDITGSTTDVAEGTDVVVTITDQNNVSVDVTVQTDADGNYTVTEKDIKGLTDGDLTITAETVDHNGNPIDDTATDAMDHVSGDLTVDTTIVDDGAQTVDISGSTTDVHPGEEVIITIKDQDGNEVTTTTTVNPDGIYDVTGENISSLVDGSLDITAESTDNNGNPVSGTGVDAMDNLAGDITVAFTNDPIADPALAEVTGSTTDVAPGEEVTLTFTDQNGDTTTAIAVVDSSGEYTTTVDLRGLTDGRIDVDATATDRNSDTVNATNDAVLDAVVSDIAINYTSVDDGAGTIDISGSTTDVAEGTGVVVTITDQNNISVDVTVQTDANGNYTVTEEDISGLTDGPLDIKAETVDHNNNTIDDTANDILDHVASDITVDNVTVDNTAKEAVIKGSTDDVPKDAVVEITLTDGEGNTATGTTTVDGDGNYTSDEIDTSGLVDGDFTVDVKTTDNNGNEVTGESDGNTTGDTELDQFDGDLTVGFDAPIDAENAIAVPVSGATDDVAPGTVVNLTFTDQFNNQTTGTAVVATDGTYTTTADLRGLTDGDITVDATATDRNGEAVSDDDAAIKDALAADIAIGNTSIDDGAGTIDIAGTTTDVAEGTDVVVTITDQNNVSVDVTVQTDANGNYTVTEKDIKGLTDGDLTITAETVDHNGNDIDDTANDVLDYVDGKITVENVTVDDDNQTVSFDGKTEDVPENATVNITVTDKDGSVATGTAVVGGNGNYIASDIDISGLVDGDFDIDVSTTDNNGEDVDGAGNGTLDNIDDTITVNLDHVTSANETAVTVTGSTTDVPAGSDVTLTLTDGTNTHTATATVAQDGSYVTVVDLNSLDDGPISVDAAADGRNQAVNASDNAIKDVLAPSLTITSADPTLADTETTEITFTFSEAVTGFDAADITVAGGALTNLATTDDITWKADFTADGTGDISIEVADDSYTDVVGNLGTGNNHAINTAPTASDIALAAEDAESFAYEADALFADADSDSLSYSATGLPTGLSINANTGLISGDLDSSASQVNGGQYTIEVTVNDGQGGTNTADITLNVTNPAPVVDATIEDKIFDDNDTVSIQTSQAFNDPDGDTITYSASNLPSGLTIESATGEITGTLDSSASQGGTNLDGNYIATITADDGEGGSVSTDFTISVNNPAPVVDPVQGRIADDGELVEIQTQFTDPDGDELTYEIVSGAPAGFTIDNNGKISGTLTNDASQEGVNNSGVYHIKVKATDADDAEVEDIIELVVKNPAPIVEAPLVNATVDDGAAFTLDTSTVFNDPDGDDLTYSVTGLPGGLTMDTSTGEITGTLSSNASQHGVAGDGKYTIEVTVDDGQGGTVSDTFELEVSNTAPVAENDAKSTDEDTALHVNAAGGVLNNDTDPNSDTLTVTQISEGGTDVLPGQAIVGSNGGIFRIFSDGSYSFDPNGKYDYLAVDESEKTTVSYTISDGKGGTDTAELTITVDGVNNPPVAEDDQVISDASGVTIDVLENDSDVDATDTLTITEVNSAPISVGSPINTTEGQVTLNADGTLTFVPDSSFSGNQASFDYTINDSNGGTDSATVIVDVLSVSITDDNSIDGNLDQQNTPDSTLASIDDLANTEITGNIPQGGSVISLEISDGTNTINVDPNDIAIYPNGSFITTVDTTGLDDGNITVSLQAENSQGDTGTSTDNILKDTVTEVEINPLDVVNGEVPVVTGTGEPEATIIVSVDDGTGKVKVGEATVDNNGDWTFTPTNPIDPTFKVIADATDKWGNTDDINGDPASDSRDIPSLDTGLTIEVDEAGLGIGSEAGNKPIAVSSSFTLGGNDDLQHIVVDGTTVTKAALEDLAVNPVTITQSHYTIELTGYDSGTGEVSYTYTLTDPVAHDAPPAGTDSDTNIKEEAITVVVVDVNNDTRTGNIKVEITDDVPTAEDGVLVNVAEGGEVITGDLLANDVQGADEAHVYDITYNDTNGDPQTALVDATNGVTVTTQFGELTVNSDGSWSYTSNDAVHHDQPANDTEIVDNFSYRLIDGDGDISNTATQAIDVLDTEPVFDNVSDSTVDEANLTTGSEPNASELVVNGDLSVTPGQDTFDVTFDENIEAPAGLTSGGEAVTYALSNDGHTLTATAGGNTVFTAQINYPTDSAAGYTFTLHDIVDHNGAEALDLTFAVVVTDSDGDTDSSSFDVKVMDDEAPDTVAYTIDEDGDITFNASADATVSNTKIYDDGGTELTGTDNASDGKDYKTDHGTVTVNAEGTITYTPDPDYSGEEMFTFKTQDGTSTEDTTVTMTVNPVADAPTIDVDNAAITTDEDVAIALGLNAPVITDDGTSSGNNPTSEHLGEITLEGFPEGAKLLADGGSELHTFESNGSVSITLTDGVHTAGATGDLSMSTSDFESLKVLPPAEDHKNFIATVKATSYEVDTNGERLADVDGAETSTDITVNVQAVTDPVDLKINDGVNFVDAADASSAVNITMDEDVAFDLADLLQITLDETADGNNVADADGSEERWFTVTGLPEGSDVNGHTITAAESTGGYRVDIPNNYNGVSPSLPKLEITAPEDFSGDIDGVKVTLHAQDRDSDGVGSGPTTGDELTEDVYVDLNVNPIAGDVIAGDVSTDEDTAVAFMENIEVTDKNVGDSNEVITKVAFELPTDWKLTSQPEVGDAEWTVTGNDNDGYTINFTDGTEAEREAALKEFEITPPAHSSQDKTISVKVTTKDSNTVNDQPEEDIKETTLGIKVNVAPVAEKIGGEYDGDGNWVPGSEVDTDGDDNPDLTMMDDYTYKTDGEEDEWFDLGTDSGEFQFSEGWSNQDASEDTYAVLTPSLFEGDGTVVSAVGAKFQWDGGSATYTGDPIEVPIGALDSLEFKATKDFAGTFEINVQAKTVDVNADDPNHTAEAISGEATLKSGVIKPVADTATTSLTARVNGKEDEPMDLSIRPNSTDPNEIFDVTLDSIPDGATLTYGDYTITESGVFDSNNYPVTGTGITVATDGANDWQVTFENFDKNEPMTITPPVDSNEEFTLGVSTVTVDTIFVPDDINDPTGSGTTYTHRSDPEELDMIISPKGVADPAEFELSTNLEYAEAQAESTGINVSDLIKEAKLKDDDGSETLTFKLGDLPAGFEVEGATLIGGTGADREWSFNQGNLNDVVIKAPANYNGVVDFNLYTITTENDGHSLTEKHDVQLTITPTPEAEMNLSASIEEDVSTALDFSVIHQNGDDDESISKVWIKVDSIKDDLQLTLGDGGPALSTKETIGSDEYYVVEKGDLDNIYAQGKANWHGTTDFDVKYEVTDPGNDGLVDVTGVFDGNYTVDVAPITDKVTLDVTSGKDTEIIEAGEVNVELNVGNDGQEGGDYDGSEMLTRIIVEGVPEGVILTNPGSHLVGDGAWVLEVDEAMNGALTPDLSFDVHGSTINGDHDINITVVSEDAGNGTETTATETITITTDFAGQGGGENPAEIKQWEQTDFEPTEDTGFTLDEAINAEIDDSGVTSNSFTVTLKDLPEGTTVDGMTRTMVNGEEIWSATGTGSDAELQTLLEGITVAAPENWNSNKGQFKYNATLTTHVPSGGRAEADTAIDQTVTPVTDNAEIVITAPAVDEGNNLEFNINISNSADDPAWTIVDGKLYLQLDELAELQGGKLIDGNTELSTSAVSNVGDIPDGDYYVVELNGATTKDLTYVPKPDDEYKNGDVSLKAWVQGKESGAANVVTTDVSQVGKIEPVNNGYSLTVDDVTGDENPTASDKEQAIRINVGGTGLVDNDGSEEIETITLKNVPNDFLVFAGSSENNANLQNMVDNAGGDGETNTWVLGSEMPEYIAILPPKHWSGTIKDLTLSVISGETGLTAKDVSEATFDFRVNPVADGVELKPTESFGNEGEIVGLNLNAKMKDLEQAGPTDQSTESVTLELKGLGEHASFYIGDALSMDDVAYDDGTDTYTIAGLSQGEIDNLGFIQANSAIGNIEVRAQSVESGDTSEPSPWTDWKGINSNITDQISGPNDDTLLWTGESIDGRAGEDTIQLRFDETVTGEQLRENLDNIEVISMEGAGDNKIETLNAEDVISTTDDDNVLKLLGDDGDSVSLGDGWSKGSSEDGFNVYTYSIDNTVEATLHIQDGVTIE</sequence>
<proteinExistence type="predicted"/>
<feature type="domain" description="Cadherin" evidence="2">
    <location>
        <begin position="2840"/>
        <end position="2930"/>
    </location>
</feature>
<dbReference type="InterPro" id="IPR006644">
    <property type="entry name" value="Cadg"/>
</dbReference>
<dbReference type="NCBIfam" id="NF012196">
    <property type="entry name" value="Ig_like_ice"/>
    <property type="match status" value="1"/>
</dbReference>
<dbReference type="Pfam" id="PF17963">
    <property type="entry name" value="Big_9"/>
    <property type="match status" value="3"/>
</dbReference>
<evidence type="ECO:0000256" key="1">
    <source>
        <dbReference type="SAM" id="MobiDB-lite"/>
    </source>
</evidence>
<accession>A0A851I0D6</accession>
<evidence type="ECO:0000259" key="2">
    <source>
        <dbReference type="PROSITE" id="PS50268"/>
    </source>
</evidence>
<dbReference type="InterPro" id="IPR013783">
    <property type="entry name" value="Ig-like_fold"/>
</dbReference>
<dbReference type="InterPro" id="IPR015919">
    <property type="entry name" value="Cadherin-like_sf"/>
</dbReference>
<dbReference type="SMART" id="SM00736">
    <property type="entry name" value="CADG"/>
    <property type="match status" value="3"/>
</dbReference>
<dbReference type="InterPro" id="IPR006626">
    <property type="entry name" value="PbH1"/>
</dbReference>
<feature type="region of interest" description="Disordered" evidence="1">
    <location>
        <begin position="2126"/>
        <end position="2146"/>
    </location>
</feature>
<protein>
    <submittedName>
        <fullName evidence="3">Cadherin-like domain-containing protein</fullName>
    </submittedName>
</protein>
<dbReference type="SMART" id="SM00710">
    <property type="entry name" value="PbH1"/>
    <property type="match status" value="13"/>
</dbReference>
<dbReference type="GO" id="GO:0007156">
    <property type="term" value="P:homophilic cell adhesion via plasma membrane adhesion molecules"/>
    <property type="evidence" value="ECO:0007669"/>
    <property type="project" value="InterPro"/>
</dbReference>
<feature type="region of interest" description="Disordered" evidence="1">
    <location>
        <begin position="78"/>
        <end position="101"/>
    </location>
</feature>
<dbReference type="PROSITE" id="PS50268">
    <property type="entry name" value="CADHERIN_2"/>
    <property type="match status" value="1"/>
</dbReference>
<dbReference type="GO" id="GO:0005509">
    <property type="term" value="F:calcium ion binding"/>
    <property type="evidence" value="ECO:0007669"/>
    <property type="project" value="InterPro"/>
</dbReference>
<feature type="compositionally biased region" description="Polar residues" evidence="1">
    <location>
        <begin position="2128"/>
        <end position="2146"/>
    </location>
</feature>
<dbReference type="EMBL" id="JABEVQ010000004">
    <property type="protein sequence ID" value="NWN91628.1"/>
    <property type="molecule type" value="Genomic_DNA"/>
</dbReference>
<evidence type="ECO:0000313" key="3">
    <source>
        <dbReference type="EMBL" id="NWN91628.1"/>
    </source>
</evidence>
<dbReference type="Proteomes" id="UP000536442">
    <property type="component" value="Unassembled WGS sequence"/>
</dbReference>
<dbReference type="Pfam" id="PF05345">
    <property type="entry name" value="He_PIG"/>
    <property type="match status" value="4"/>
</dbReference>
<keyword evidence="4" id="KW-1185">Reference proteome</keyword>
<gene>
    <name evidence="3" type="ORF">HLV39_09015</name>
</gene>